<dbReference type="Pfam" id="PF01202">
    <property type="entry name" value="SKI"/>
    <property type="match status" value="1"/>
</dbReference>
<dbReference type="Proteomes" id="UP001596091">
    <property type="component" value="Unassembled WGS sequence"/>
</dbReference>
<evidence type="ECO:0000313" key="12">
    <source>
        <dbReference type="EMBL" id="MFC5863087.1"/>
    </source>
</evidence>
<organism evidence="12 13">
    <name type="scientific">Acidicapsa dinghuensis</name>
    <dbReference type="NCBI Taxonomy" id="2218256"/>
    <lineage>
        <taxon>Bacteria</taxon>
        <taxon>Pseudomonadati</taxon>
        <taxon>Acidobacteriota</taxon>
        <taxon>Terriglobia</taxon>
        <taxon>Terriglobales</taxon>
        <taxon>Acidobacteriaceae</taxon>
        <taxon>Acidicapsa</taxon>
    </lineage>
</organism>
<comment type="subunit">
    <text evidence="11">Monomer.</text>
</comment>
<dbReference type="SUPFAM" id="SSF52540">
    <property type="entry name" value="P-loop containing nucleoside triphosphate hydrolases"/>
    <property type="match status" value="1"/>
</dbReference>
<comment type="caution">
    <text evidence="11">Lacks conserved residue(s) required for the propagation of feature annotation.</text>
</comment>
<comment type="similarity">
    <text evidence="2 11">Belongs to the shikimate kinase family.</text>
</comment>
<dbReference type="InterPro" id="IPR031322">
    <property type="entry name" value="Shikimate/glucono_kinase"/>
</dbReference>
<dbReference type="PANTHER" id="PTHR21087:SF16">
    <property type="entry name" value="SHIKIMATE KINASE 1, CHLOROPLASTIC"/>
    <property type="match status" value="1"/>
</dbReference>
<keyword evidence="13" id="KW-1185">Reference proteome</keyword>
<dbReference type="PANTHER" id="PTHR21087">
    <property type="entry name" value="SHIKIMATE KINASE"/>
    <property type="match status" value="1"/>
</dbReference>
<dbReference type="HAMAP" id="MF_00109">
    <property type="entry name" value="Shikimate_kinase"/>
    <property type="match status" value="1"/>
</dbReference>
<evidence type="ECO:0000256" key="9">
    <source>
        <dbReference type="ARBA" id="ARBA00023141"/>
    </source>
</evidence>
<name>A0ABW1EGX7_9BACT</name>
<evidence type="ECO:0000256" key="8">
    <source>
        <dbReference type="ARBA" id="ARBA00022840"/>
    </source>
</evidence>
<comment type="pathway">
    <text evidence="1 11">Metabolic intermediate biosynthesis; chorismate biosynthesis; chorismate from D-erythrose 4-phosphate and phosphoenolpyruvate: step 5/7.</text>
</comment>
<keyword evidence="6 11" id="KW-0547">Nucleotide-binding</keyword>
<sequence>MLTEESSLSPKTAEDVEIQAERRLPVRIVLTGFMGAGKTTVGSLLAKRLGYRFIDADVEIERETGATIAHLFEEHGEPWFRELEHETIQRLLEPEAVILALGGGAIEDDRTRRLLLERNAAKLVHLEASIETVLRRCRGTESVRPVLRDTANLEARYHKRLPLYRLAHLNVPVDSHTPAGVVEIIVERLSGQNPSR</sequence>
<comment type="subcellular location">
    <subcellularLocation>
        <location evidence="11">Cytoplasm</location>
    </subcellularLocation>
</comment>
<feature type="binding site" evidence="11">
    <location>
        <position position="103"/>
    </location>
    <ligand>
        <name>substrate</name>
    </ligand>
</feature>
<proteinExistence type="inferred from homology"/>
<evidence type="ECO:0000256" key="2">
    <source>
        <dbReference type="ARBA" id="ARBA00006997"/>
    </source>
</evidence>
<keyword evidence="11" id="KW-0479">Metal-binding</keyword>
<keyword evidence="9 11" id="KW-0057">Aromatic amino acid biosynthesis</keyword>
<feature type="binding site" evidence="11">
    <location>
        <position position="39"/>
    </location>
    <ligand>
        <name>Mg(2+)</name>
        <dbReference type="ChEBI" id="CHEBI:18420"/>
    </ligand>
</feature>
<comment type="catalytic activity">
    <reaction evidence="10 11">
        <text>shikimate + ATP = 3-phosphoshikimate + ADP + H(+)</text>
        <dbReference type="Rhea" id="RHEA:13121"/>
        <dbReference type="ChEBI" id="CHEBI:15378"/>
        <dbReference type="ChEBI" id="CHEBI:30616"/>
        <dbReference type="ChEBI" id="CHEBI:36208"/>
        <dbReference type="ChEBI" id="CHEBI:145989"/>
        <dbReference type="ChEBI" id="CHEBI:456216"/>
        <dbReference type="EC" id="2.7.1.71"/>
    </reaction>
</comment>
<evidence type="ECO:0000256" key="6">
    <source>
        <dbReference type="ARBA" id="ARBA00022741"/>
    </source>
</evidence>
<keyword evidence="11" id="KW-0460">Magnesium</keyword>
<evidence type="ECO:0000313" key="13">
    <source>
        <dbReference type="Proteomes" id="UP001596091"/>
    </source>
</evidence>
<comment type="cofactor">
    <cofactor evidence="11">
        <name>Mg(2+)</name>
        <dbReference type="ChEBI" id="CHEBI:18420"/>
    </cofactor>
    <text evidence="11">Binds 1 Mg(2+) ion per subunit.</text>
</comment>
<dbReference type="GO" id="GO:0016301">
    <property type="term" value="F:kinase activity"/>
    <property type="evidence" value="ECO:0007669"/>
    <property type="project" value="UniProtKB-KW"/>
</dbReference>
<keyword evidence="5 11" id="KW-0808">Transferase</keyword>
<dbReference type="EMBL" id="JBHSPH010000003">
    <property type="protein sequence ID" value="MFC5863087.1"/>
    <property type="molecule type" value="Genomic_DNA"/>
</dbReference>
<dbReference type="InterPro" id="IPR000623">
    <property type="entry name" value="Shikimate_kinase/TSH1"/>
</dbReference>
<dbReference type="InterPro" id="IPR023000">
    <property type="entry name" value="Shikimate_kinase_CS"/>
</dbReference>
<evidence type="ECO:0000256" key="4">
    <source>
        <dbReference type="ARBA" id="ARBA00022605"/>
    </source>
</evidence>
<reference evidence="13" key="1">
    <citation type="journal article" date="2019" name="Int. J. Syst. Evol. Microbiol.">
        <title>The Global Catalogue of Microorganisms (GCM) 10K type strain sequencing project: providing services to taxonomists for standard genome sequencing and annotation.</title>
        <authorList>
            <consortium name="The Broad Institute Genomics Platform"/>
            <consortium name="The Broad Institute Genome Sequencing Center for Infectious Disease"/>
            <person name="Wu L."/>
            <person name="Ma J."/>
        </authorList>
    </citation>
    <scope>NUCLEOTIDE SEQUENCE [LARGE SCALE GENOMIC DNA]</scope>
    <source>
        <strain evidence="13">JCM 4087</strain>
    </source>
</reference>
<keyword evidence="11" id="KW-0963">Cytoplasm</keyword>
<dbReference type="Gene3D" id="3.40.50.300">
    <property type="entry name" value="P-loop containing nucleotide triphosphate hydrolases"/>
    <property type="match status" value="1"/>
</dbReference>
<keyword evidence="4 11" id="KW-0028">Amino-acid biosynthesis</keyword>
<dbReference type="RefSeq" id="WP_263339474.1">
    <property type="nucleotide sequence ID" value="NZ_JAGSYH010000005.1"/>
</dbReference>
<dbReference type="InterPro" id="IPR027417">
    <property type="entry name" value="P-loop_NTPase"/>
</dbReference>
<feature type="binding site" evidence="11">
    <location>
        <position position="144"/>
    </location>
    <ligand>
        <name>ATP</name>
        <dbReference type="ChEBI" id="CHEBI:30616"/>
    </ligand>
</feature>
<evidence type="ECO:0000256" key="1">
    <source>
        <dbReference type="ARBA" id="ARBA00004842"/>
    </source>
</evidence>
<comment type="caution">
    <text evidence="12">The sequence shown here is derived from an EMBL/GenBank/DDBJ whole genome shotgun (WGS) entry which is preliminary data.</text>
</comment>
<gene>
    <name evidence="11" type="primary">aroK</name>
    <name evidence="12" type="ORF">ACFPT7_12345</name>
</gene>
<dbReference type="PRINTS" id="PR01100">
    <property type="entry name" value="SHIKIMTKNASE"/>
</dbReference>
<accession>A0ABW1EGX7</accession>
<feature type="binding site" evidence="11">
    <location>
        <position position="160"/>
    </location>
    <ligand>
        <name>substrate</name>
    </ligand>
</feature>
<evidence type="ECO:0000256" key="11">
    <source>
        <dbReference type="HAMAP-Rule" id="MF_00109"/>
    </source>
</evidence>
<keyword evidence="8 11" id="KW-0067">ATP-binding</keyword>
<evidence type="ECO:0000256" key="10">
    <source>
        <dbReference type="ARBA" id="ARBA00048567"/>
    </source>
</evidence>
<comment type="function">
    <text evidence="11">Catalyzes the specific phosphorylation of the 3-hydroxyl group of shikimic acid using ATP as a cosubstrate.</text>
</comment>
<dbReference type="PROSITE" id="PS01128">
    <property type="entry name" value="SHIKIMATE_KINASE"/>
    <property type="match status" value="1"/>
</dbReference>
<keyword evidence="7 11" id="KW-0418">Kinase</keyword>
<evidence type="ECO:0000256" key="3">
    <source>
        <dbReference type="ARBA" id="ARBA00012154"/>
    </source>
</evidence>
<dbReference type="CDD" id="cd00464">
    <property type="entry name" value="SK"/>
    <property type="match status" value="1"/>
</dbReference>
<dbReference type="EC" id="2.7.1.71" evidence="3 11"/>
<evidence type="ECO:0000256" key="7">
    <source>
        <dbReference type="ARBA" id="ARBA00022777"/>
    </source>
</evidence>
<evidence type="ECO:0000256" key="5">
    <source>
        <dbReference type="ARBA" id="ARBA00022679"/>
    </source>
</evidence>
<feature type="binding site" evidence="11">
    <location>
        <begin position="35"/>
        <end position="40"/>
    </location>
    <ligand>
        <name>ATP</name>
        <dbReference type="ChEBI" id="CHEBI:30616"/>
    </ligand>
</feature>
<feature type="binding site" evidence="11">
    <location>
        <position position="57"/>
    </location>
    <ligand>
        <name>substrate</name>
    </ligand>
</feature>
<protein>
    <recommendedName>
        <fullName evidence="3 11">Shikimate kinase</fullName>
        <shortName evidence="11">SK</shortName>
        <ecNumber evidence="3 11">2.7.1.71</ecNumber>
    </recommendedName>
</protein>
<feature type="binding site" evidence="11">
    <location>
        <position position="81"/>
    </location>
    <ligand>
        <name>substrate</name>
    </ligand>
</feature>